<dbReference type="Proteomes" id="UP000661077">
    <property type="component" value="Unassembled WGS sequence"/>
</dbReference>
<dbReference type="InterPro" id="IPR050204">
    <property type="entry name" value="AraC_XylS_family_regulators"/>
</dbReference>
<dbReference type="SMART" id="SM00342">
    <property type="entry name" value="HTH_ARAC"/>
    <property type="match status" value="1"/>
</dbReference>
<protein>
    <submittedName>
        <fullName evidence="5">Helix-turn-helix transcriptional regulator</fullName>
    </submittedName>
</protein>
<sequence length="245" mass="27195">MVCWAALCLRKLARLIPPEVFSTRAAHGPRIRTPPAQLECLRRIITRTLAHLESVDSSEPGAATFALEQELALCLTHLLEHSTMPSMSRRLTRPPVPRSSVIARTLSLIDARQGEPLFISDLCGAAGVSERTLRNIFHEYFGVGPMRLLKALQLQNIRVALLRADPDRDKVTHIAAEYGVSDFSLFARNYKAMYGETASVALRTPPVNPDRDRAKFGWLYYAARLGDEDRGGLLKQAPGDGEGRH</sequence>
<dbReference type="InterPro" id="IPR018060">
    <property type="entry name" value="HTH_AraC"/>
</dbReference>
<proteinExistence type="predicted"/>
<dbReference type="Pfam" id="PF12833">
    <property type="entry name" value="HTH_18"/>
    <property type="match status" value="1"/>
</dbReference>
<feature type="domain" description="HTH araC/xylS-type" evidence="4">
    <location>
        <begin position="103"/>
        <end position="204"/>
    </location>
</feature>
<dbReference type="PANTHER" id="PTHR46796">
    <property type="entry name" value="HTH-TYPE TRANSCRIPTIONAL ACTIVATOR RHAS-RELATED"/>
    <property type="match status" value="1"/>
</dbReference>
<dbReference type="PROSITE" id="PS01124">
    <property type="entry name" value="HTH_ARAC_FAMILY_2"/>
    <property type="match status" value="1"/>
</dbReference>
<evidence type="ECO:0000256" key="1">
    <source>
        <dbReference type="ARBA" id="ARBA00023015"/>
    </source>
</evidence>
<organism evidence="5 6">
    <name type="scientific">Steroidobacter gossypii</name>
    <dbReference type="NCBI Taxonomy" id="2805490"/>
    <lineage>
        <taxon>Bacteria</taxon>
        <taxon>Pseudomonadati</taxon>
        <taxon>Pseudomonadota</taxon>
        <taxon>Gammaproteobacteria</taxon>
        <taxon>Steroidobacterales</taxon>
        <taxon>Steroidobacteraceae</taxon>
        <taxon>Steroidobacter</taxon>
    </lineage>
</organism>
<evidence type="ECO:0000256" key="2">
    <source>
        <dbReference type="ARBA" id="ARBA00023125"/>
    </source>
</evidence>
<evidence type="ECO:0000313" key="6">
    <source>
        <dbReference type="Proteomes" id="UP000661077"/>
    </source>
</evidence>
<dbReference type="Gene3D" id="1.10.10.60">
    <property type="entry name" value="Homeodomain-like"/>
    <property type="match status" value="1"/>
</dbReference>
<name>A0ABS1WXT4_9GAMM</name>
<evidence type="ECO:0000256" key="3">
    <source>
        <dbReference type="ARBA" id="ARBA00023163"/>
    </source>
</evidence>
<dbReference type="RefSeq" id="WP_203167796.1">
    <property type="nucleotide sequence ID" value="NZ_JAEVLS010000002.1"/>
</dbReference>
<evidence type="ECO:0000259" key="4">
    <source>
        <dbReference type="PROSITE" id="PS01124"/>
    </source>
</evidence>
<keyword evidence="1" id="KW-0805">Transcription regulation</keyword>
<keyword evidence="3" id="KW-0804">Transcription</keyword>
<reference evidence="5 6" key="1">
    <citation type="journal article" date="2021" name="Int. J. Syst. Evol. Microbiol.">
        <title>Steroidobacter gossypii sp. nov., isolated from soil of cotton cropping field.</title>
        <authorList>
            <person name="Huang R."/>
            <person name="Yang S."/>
            <person name="Zhen C."/>
            <person name="Liu W."/>
        </authorList>
    </citation>
    <scope>NUCLEOTIDE SEQUENCE [LARGE SCALE GENOMIC DNA]</scope>
    <source>
        <strain evidence="5 6">S1-65</strain>
    </source>
</reference>
<keyword evidence="2" id="KW-0238">DNA-binding</keyword>
<accession>A0ABS1WXT4</accession>
<gene>
    <name evidence="5" type="ORF">JM946_13610</name>
</gene>
<dbReference type="PANTHER" id="PTHR46796:SF12">
    <property type="entry name" value="HTH-TYPE DNA-BINDING TRANSCRIPTIONAL ACTIVATOR EUTR"/>
    <property type="match status" value="1"/>
</dbReference>
<evidence type="ECO:0000313" key="5">
    <source>
        <dbReference type="EMBL" id="MBM0105773.1"/>
    </source>
</evidence>
<keyword evidence="6" id="KW-1185">Reference proteome</keyword>
<dbReference type="EMBL" id="JAEVLS010000002">
    <property type="protein sequence ID" value="MBM0105773.1"/>
    <property type="molecule type" value="Genomic_DNA"/>
</dbReference>
<comment type="caution">
    <text evidence="5">The sequence shown here is derived from an EMBL/GenBank/DDBJ whole genome shotgun (WGS) entry which is preliminary data.</text>
</comment>